<dbReference type="PANTHER" id="PTHR22946:SF12">
    <property type="entry name" value="CONIDIAL PIGMENT BIOSYNTHESIS PROTEIN AYG1 (AFU_ORTHOLOGUE AFUA_2G17550)"/>
    <property type="match status" value="1"/>
</dbReference>
<accession>A0AA39CPE9</accession>
<dbReference type="Pfam" id="PF02129">
    <property type="entry name" value="Peptidase_S15"/>
    <property type="match status" value="1"/>
</dbReference>
<dbReference type="AlphaFoldDB" id="A0AA39CPE9"/>
<gene>
    <name evidence="3" type="ORF">H2200_001808</name>
</gene>
<protein>
    <recommendedName>
        <fullName evidence="2">Xaa-Pro dipeptidyl-peptidase-like domain-containing protein</fullName>
    </recommendedName>
</protein>
<keyword evidence="4" id="KW-1185">Reference proteome</keyword>
<evidence type="ECO:0000313" key="3">
    <source>
        <dbReference type="EMBL" id="KAJ9615731.1"/>
    </source>
</evidence>
<keyword evidence="1" id="KW-0732">Signal</keyword>
<dbReference type="Gene3D" id="1.20.1440.110">
    <property type="entry name" value="acylaminoacyl peptidase"/>
    <property type="match status" value="1"/>
</dbReference>
<reference evidence="3" key="1">
    <citation type="submission" date="2022-10" db="EMBL/GenBank/DDBJ databases">
        <title>Culturing micro-colonial fungi from biological soil crusts in the Mojave desert and describing Neophaeococcomyces mojavensis, and introducing the new genera and species Taxawa tesnikishii.</title>
        <authorList>
            <person name="Kurbessoian T."/>
            <person name="Stajich J.E."/>
        </authorList>
    </citation>
    <scope>NUCLEOTIDE SEQUENCE</scope>
    <source>
        <strain evidence="3">TK_41</strain>
    </source>
</reference>
<organism evidence="3 4">
    <name type="scientific">Cladophialophora chaetospira</name>
    <dbReference type="NCBI Taxonomy" id="386627"/>
    <lineage>
        <taxon>Eukaryota</taxon>
        <taxon>Fungi</taxon>
        <taxon>Dikarya</taxon>
        <taxon>Ascomycota</taxon>
        <taxon>Pezizomycotina</taxon>
        <taxon>Eurotiomycetes</taxon>
        <taxon>Chaetothyriomycetidae</taxon>
        <taxon>Chaetothyriales</taxon>
        <taxon>Herpotrichiellaceae</taxon>
        <taxon>Cladophialophora</taxon>
    </lineage>
</organism>
<sequence>MKLTTVSAVQLLAAVAFLQPASGASNSSSKAPTLPLSTDSTFNFDFLIPLGLALTGGSDISPVLSVANNVAAGNMTSYYYEFYKLANYTKKQAEDPVNAYDPINVRDTWFSTSNYFRRADFLIHQNWSNPDILTLWAEQTSAFNKAIAALPVPGKRIRLPAKKGNFTVEAIWYGASTNKTAKLPTLVVGNGFDAAQEDSYHNFCAPAVLRGWNCITYEGPGQNTVRRYQDVGFIPNWEDVGIPVVDWLYETKSDVVDKDRLAILGNSFGALLNLRVAAFDPRIKAVVAIDGIWDFYTSAIAPIPADLVPLFEAGKQQEFDSKMLEARDTNQLSTTAAWGLDQGLWSFYTHSPFEFLTKAKEFEVSDFVKNITVPVFIGNAEFDVFVAGQPARLKQALGELGTLHAFNGSAGYHCQTGATQEMVRAFFAWLNKTFPKPVKQS</sequence>
<feature type="signal peptide" evidence="1">
    <location>
        <begin position="1"/>
        <end position="23"/>
    </location>
</feature>
<dbReference type="SUPFAM" id="SSF53474">
    <property type="entry name" value="alpha/beta-Hydrolases"/>
    <property type="match status" value="1"/>
</dbReference>
<dbReference type="EMBL" id="JAPDRK010000002">
    <property type="protein sequence ID" value="KAJ9615731.1"/>
    <property type="molecule type" value="Genomic_DNA"/>
</dbReference>
<comment type="caution">
    <text evidence="3">The sequence shown here is derived from an EMBL/GenBank/DDBJ whole genome shotgun (WGS) entry which is preliminary data.</text>
</comment>
<name>A0AA39CPE9_9EURO</name>
<dbReference type="InterPro" id="IPR029058">
    <property type="entry name" value="AB_hydrolase_fold"/>
</dbReference>
<evidence type="ECO:0000256" key="1">
    <source>
        <dbReference type="SAM" id="SignalP"/>
    </source>
</evidence>
<dbReference type="Gene3D" id="3.40.50.1820">
    <property type="entry name" value="alpha/beta hydrolase"/>
    <property type="match status" value="1"/>
</dbReference>
<evidence type="ECO:0000259" key="2">
    <source>
        <dbReference type="Pfam" id="PF02129"/>
    </source>
</evidence>
<evidence type="ECO:0000313" key="4">
    <source>
        <dbReference type="Proteomes" id="UP001172673"/>
    </source>
</evidence>
<proteinExistence type="predicted"/>
<feature type="chain" id="PRO_5041438941" description="Xaa-Pro dipeptidyl-peptidase-like domain-containing protein" evidence="1">
    <location>
        <begin position="24"/>
        <end position="441"/>
    </location>
</feature>
<dbReference type="GO" id="GO:0016787">
    <property type="term" value="F:hydrolase activity"/>
    <property type="evidence" value="ECO:0007669"/>
    <property type="project" value="InterPro"/>
</dbReference>
<dbReference type="InterPro" id="IPR050261">
    <property type="entry name" value="FrsA_esterase"/>
</dbReference>
<dbReference type="Proteomes" id="UP001172673">
    <property type="component" value="Unassembled WGS sequence"/>
</dbReference>
<dbReference type="PANTHER" id="PTHR22946">
    <property type="entry name" value="DIENELACTONE HYDROLASE DOMAIN-CONTAINING PROTEIN-RELATED"/>
    <property type="match status" value="1"/>
</dbReference>
<dbReference type="InterPro" id="IPR000383">
    <property type="entry name" value="Xaa-Pro-like_dom"/>
</dbReference>
<feature type="domain" description="Xaa-Pro dipeptidyl-peptidase-like" evidence="2">
    <location>
        <begin position="178"/>
        <end position="397"/>
    </location>
</feature>